<sequence length="348" mass="35283">MRVAVLGVGLMGGSVALAARRREGVRVLGWDRDPAAVEQALAAGVIDDVAPGIPAIGAFAPDVVVVAVPLAALTATVAAACAAVAGTEAIVTDVGSTKAEVVAAAPTEVFVGGHPLAGAETAGVAHARADLFDGATWYLTPTAASSGVGYERLHRFVTSLGAAPVAIDAAAHDRLMAAVSHLPHVLANVMVQQAAAALGGETLPATGPSFRDATRVAGANPLLWGQIYAANAAAIGVQLDETIAALQDVRGRLHDLEAWQAEAQQLRRALLEVGFDGGPQQELRVSVPNVPGVVADLALTLGHAGINISDMSLAPSPDRQTGEVGLWVAAADAERARQLITAKDLPVT</sequence>
<dbReference type="InterPro" id="IPR046826">
    <property type="entry name" value="PDH_N"/>
</dbReference>
<reference evidence="12 13" key="1">
    <citation type="submission" date="2022-06" db="EMBL/GenBank/DDBJ databases">
        <title>Paraconexibacter antarcticus.</title>
        <authorList>
            <person name="Kim C.S."/>
        </authorList>
    </citation>
    <scope>NUCLEOTIDE SEQUENCE [LARGE SCALE GENOMIC DNA]</scope>
    <source>
        <strain evidence="12 13">02-257</strain>
    </source>
</reference>
<dbReference type="PANTHER" id="PTHR21363:SF0">
    <property type="entry name" value="PREPHENATE DEHYDROGENASE [NADP(+)]"/>
    <property type="match status" value="1"/>
</dbReference>
<name>A0ABY5DMD1_9ACTN</name>
<evidence type="ECO:0000256" key="6">
    <source>
        <dbReference type="ARBA" id="ARBA00023002"/>
    </source>
</evidence>
<dbReference type="PANTHER" id="PTHR21363">
    <property type="entry name" value="PREPHENATE DEHYDROGENASE"/>
    <property type="match status" value="1"/>
</dbReference>
<accession>A0ABY5DMD1</accession>
<keyword evidence="5" id="KW-0827">Tyrosine biosynthesis</keyword>
<keyword evidence="8" id="KW-0028">Amino-acid biosynthesis</keyword>
<dbReference type="InterPro" id="IPR003099">
    <property type="entry name" value="Prephen_DH"/>
</dbReference>
<dbReference type="InterPro" id="IPR008927">
    <property type="entry name" value="6-PGluconate_DH-like_C_sf"/>
</dbReference>
<keyword evidence="13" id="KW-1185">Reference proteome</keyword>
<evidence type="ECO:0000256" key="4">
    <source>
        <dbReference type="ARBA" id="ARBA00016891"/>
    </source>
</evidence>
<evidence type="ECO:0000256" key="5">
    <source>
        <dbReference type="ARBA" id="ARBA00022498"/>
    </source>
</evidence>
<feature type="domain" description="Prephenate/arogenate dehydrogenase" evidence="10">
    <location>
        <begin position="1"/>
        <end position="288"/>
    </location>
</feature>
<organism evidence="12 13">
    <name type="scientific">Paraconexibacter antarcticus</name>
    <dbReference type="NCBI Taxonomy" id="2949664"/>
    <lineage>
        <taxon>Bacteria</taxon>
        <taxon>Bacillati</taxon>
        <taxon>Actinomycetota</taxon>
        <taxon>Thermoleophilia</taxon>
        <taxon>Solirubrobacterales</taxon>
        <taxon>Paraconexibacteraceae</taxon>
        <taxon>Paraconexibacter</taxon>
    </lineage>
</organism>
<keyword evidence="8" id="KW-0057">Aromatic amino acid biosynthesis</keyword>
<dbReference type="InterPro" id="IPR036291">
    <property type="entry name" value="NAD(P)-bd_dom_sf"/>
</dbReference>
<keyword evidence="6" id="KW-0560">Oxidoreductase</keyword>
<dbReference type="SUPFAM" id="SSF55021">
    <property type="entry name" value="ACT-like"/>
    <property type="match status" value="1"/>
</dbReference>
<evidence type="ECO:0000259" key="11">
    <source>
        <dbReference type="PROSITE" id="PS51671"/>
    </source>
</evidence>
<dbReference type="InterPro" id="IPR046825">
    <property type="entry name" value="PDH_C"/>
</dbReference>
<dbReference type="PROSITE" id="PS51176">
    <property type="entry name" value="PDH_ADH"/>
    <property type="match status" value="1"/>
</dbReference>
<protein>
    <recommendedName>
        <fullName evidence="4">Prephenate dehydrogenase</fullName>
        <ecNumber evidence="3">1.3.1.12</ecNumber>
    </recommendedName>
</protein>
<evidence type="ECO:0000256" key="7">
    <source>
        <dbReference type="ARBA" id="ARBA00023027"/>
    </source>
</evidence>
<keyword evidence="7" id="KW-0520">NAD</keyword>
<dbReference type="InterPro" id="IPR050812">
    <property type="entry name" value="Preph/Arog_dehydrog"/>
</dbReference>
<evidence type="ECO:0000256" key="9">
    <source>
        <dbReference type="ARBA" id="ARBA00049260"/>
    </source>
</evidence>
<dbReference type="Pfam" id="PF20463">
    <property type="entry name" value="PDH_C"/>
    <property type="match status" value="1"/>
</dbReference>
<dbReference type="PROSITE" id="PS51671">
    <property type="entry name" value="ACT"/>
    <property type="match status" value="1"/>
</dbReference>
<dbReference type="Pfam" id="PF01842">
    <property type="entry name" value="ACT"/>
    <property type="match status" value="1"/>
</dbReference>
<evidence type="ECO:0000313" key="13">
    <source>
        <dbReference type="Proteomes" id="UP001056035"/>
    </source>
</evidence>
<dbReference type="Proteomes" id="UP001056035">
    <property type="component" value="Chromosome"/>
</dbReference>
<evidence type="ECO:0000256" key="3">
    <source>
        <dbReference type="ARBA" id="ARBA00012068"/>
    </source>
</evidence>
<dbReference type="Gene3D" id="3.40.50.720">
    <property type="entry name" value="NAD(P)-binding Rossmann-like Domain"/>
    <property type="match status" value="1"/>
</dbReference>
<gene>
    <name evidence="12" type="ORF">NBH00_17465</name>
</gene>
<evidence type="ECO:0000256" key="2">
    <source>
        <dbReference type="ARBA" id="ARBA00007964"/>
    </source>
</evidence>
<evidence type="ECO:0000259" key="10">
    <source>
        <dbReference type="PROSITE" id="PS51176"/>
    </source>
</evidence>
<evidence type="ECO:0000256" key="1">
    <source>
        <dbReference type="ARBA" id="ARBA00005067"/>
    </source>
</evidence>
<dbReference type="InterPro" id="IPR045865">
    <property type="entry name" value="ACT-like_dom_sf"/>
</dbReference>
<dbReference type="EC" id="1.3.1.12" evidence="3"/>
<dbReference type="Gene3D" id="3.30.70.260">
    <property type="match status" value="1"/>
</dbReference>
<proteinExistence type="inferred from homology"/>
<comment type="catalytic activity">
    <reaction evidence="9">
        <text>prephenate + NAD(+) = 3-(4-hydroxyphenyl)pyruvate + CO2 + NADH</text>
        <dbReference type="Rhea" id="RHEA:13869"/>
        <dbReference type="ChEBI" id="CHEBI:16526"/>
        <dbReference type="ChEBI" id="CHEBI:29934"/>
        <dbReference type="ChEBI" id="CHEBI:36242"/>
        <dbReference type="ChEBI" id="CHEBI:57540"/>
        <dbReference type="ChEBI" id="CHEBI:57945"/>
        <dbReference type="EC" id="1.3.1.12"/>
    </reaction>
</comment>
<dbReference type="Gene3D" id="1.10.3660.10">
    <property type="entry name" value="6-phosphogluconate dehydrogenase C-terminal like domain"/>
    <property type="match status" value="1"/>
</dbReference>
<evidence type="ECO:0000313" key="12">
    <source>
        <dbReference type="EMBL" id="UTI63141.1"/>
    </source>
</evidence>
<dbReference type="SUPFAM" id="SSF48179">
    <property type="entry name" value="6-phosphogluconate dehydrogenase C-terminal domain-like"/>
    <property type="match status" value="1"/>
</dbReference>
<comment type="similarity">
    <text evidence="2">Belongs to the prephenate/arogenate dehydrogenase family.</text>
</comment>
<dbReference type="EMBL" id="CP098502">
    <property type="protein sequence ID" value="UTI63141.1"/>
    <property type="molecule type" value="Genomic_DNA"/>
</dbReference>
<dbReference type="CDD" id="cd02116">
    <property type="entry name" value="ACT"/>
    <property type="match status" value="1"/>
</dbReference>
<dbReference type="SUPFAM" id="SSF51735">
    <property type="entry name" value="NAD(P)-binding Rossmann-fold domains"/>
    <property type="match status" value="1"/>
</dbReference>
<dbReference type="RefSeq" id="WP_254569874.1">
    <property type="nucleotide sequence ID" value="NZ_CP098502.1"/>
</dbReference>
<dbReference type="InterPro" id="IPR002912">
    <property type="entry name" value="ACT_dom"/>
</dbReference>
<dbReference type="Pfam" id="PF02153">
    <property type="entry name" value="PDH_N"/>
    <property type="match status" value="1"/>
</dbReference>
<comment type="pathway">
    <text evidence="1">Amino-acid biosynthesis; L-tyrosine biosynthesis; (4-hydroxyphenyl)pyruvate from prephenate (NAD(+) route): step 1/1.</text>
</comment>
<feature type="domain" description="ACT" evidence="11">
    <location>
        <begin position="282"/>
        <end position="348"/>
    </location>
</feature>
<evidence type="ECO:0000256" key="8">
    <source>
        <dbReference type="ARBA" id="ARBA00023141"/>
    </source>
</evidence>